<sequence length="269" mass="30566">MAKYCGNCGRELSDEAKFCPNCGQEYIPRYKADHYSSSQTKNEFDGPFDDFDNKSSTNPFESSSKRTSSNSSGNAKSSSKSSESFPCGKVCLVLFIVMMLFSAISYYAYDNTGDYDTSIIEDSADNLSVDKYRYDRSPHEDWGDMDSNGHYRIPIDKTAYLSGEGEVQLIDSNHSYNIESEGFNITEYETYYVSVDDNDWYVLNIFKCKFETPSQRQVYSTDLDDGDPIIIYGGKGDYSGYGIIMPNSSDNETYKNLDFLESIFYYNSE</sequence>
<keyword evidence="2" id="KW-0812">Transmembrane</keyword>
<keyword evidence="2" id="KW-0472">Membrane</keyword>
<comment type="caution">
    <text evidence="4">The sequence shown here is derived from an EMBL/GenBank/DDBJ whole genome shotgun (WGS) entry which is preliminary data.</text>
</comment>
<feature type="domain" description="Zinc-ribbon" evidence="3">
    <location>
        <begin position="4"/>
        <end position="24"/>
    </location>
</feature>
<feature type="transmembrane region" description="Helical" evidence="2">
    <location>
        <begin position="90"/>
        <end position="109"/>
    </location>
</feature>
<evidence type="ECO:0000259" key="3">
    <source>
        <dbReference type="Pfam" id="PF13240"/>
    </source>
</evidence>
<dbReference type="Proteomes" id="UP000732619">
    <property type="component" value="Unassembled WGS sequence"/>
</dbReference>
<name>A0A8T3VVP6_METOL</name>
<accession>A0A8T3VVP6</accession>
<dbReference type="InterPro" id="IPR026870">
    <property type="entry name" value="Zinc_ribbon_dom"/>
</dbReference>
<evidence type="ECO:0000256" key="2">
    <source>
        <dbReference type="SAM" id="Phobius"/>
    </source>
</evidence>
<dbReference type="Pfam" id="PF13240">
    <property type="entry name" value="Zn_Ribbon_1"/>
    <property type="match status" value="1"/>
</dbReference>
<evidence type="ECO:0000313" key="4">
    <source>
        <dbReference type="EMBL" id="MBE6513331.1"/>
    </source>
</evidence>
<proteinExistence type="predicted"/>
<feature type="compositionally biased region" description="Low complexity" evidence="1">
    <location>
        <begin position="65"/>
        <end position="84"/>
    </location>
</feature>
<dbReference type="AlphaFoldDB" id="A0A8T3VVP6"/>
<evidence type="ECO:0000256" key="1">
    <source>
        <dbReference type="SAM" id="MobiDB-lite"/>
    </source>
</evidence>
<dbReference type="EMBL" id="SUTG01000072">
    <property type="protein sequence ID" value="MBE6513331.1"/>
    <property type="molecule type" value="Genomic_DNA"/>
</dbReference>
<evidence type="ECO:0000313" key="5">
    <source>
        <dbReference type="Proteomes" id="UP000732619"/>
    </source>
</evidence>
<keyword evidence="2" id="KW-1133">Transmembrane helix</keyword>
<feature type="region of interest" description="Disordered" evidence="1">
    <location>
        <begin position="37"/>
        <end position="85"/>
    </location>
</feature>
<gene>
    <name evidence="4" type="ORF">E7Z75_09390</name>
</gene>
<reference evidence="4" key="1">
    <citation type="submission" date="2019-04" db="EMBL/GenBank/DDBJ databases">
        <title>Evolution of Biomass-Degrading Anaerobic Consortia Revealed by Metagenomics.</title>
        <authorList>
            <person name="Peng X."/>
        </authorList>
    </citation>
    <scope>NUCLEOTIDE SEQUENCE</scope>
    <source>
        <strain evidence="4">SIG14</strain>
    </source>
</reference>
<protein>
    <submittedName>
        <fullName evidence="4">Zinc ribbon domain-containing protein</fullName>
    </submittedName>
</protein>
<organism evidence="4 5">
    <name type="scientific">Methanobrevibacter olleyae</name>
    <dbReference type="NCBI Taxonomy" id="294671"/>
    <lineage>
        <taxon>Archaea</taxon>
        <taxon>Methanobacteriati</taxon>
        <taxon>Methanobacteriota</taxon>
        <taxon>Methanomada group</taxon>
        <taxon>Methanobacteria</taxon>
        <taxon>Methanobacteriales</taxon>
        <taxon>Methanobacteriaceae</taxon>
        <taxon>Methanobrevibacter</taxon>
    </lineage>
</organism>